<evidence type="ECO:0000256" key="16">
    <source>
        <dbReference type="ARBA" id="ARBA00023306"/>
    </source>
</evidence>
<evidence type="ECO:0000256" key="14">
    <source>
        <dbReference type="ARBA" id="ARBA00023212"/>
    </source>
</evidence>
<keyword evidence="7 19" id="KW-0493">Microtubule</keyword>
<evidence type="ECO:0000256" key="6">
    <source>
        <dbReference type="ARBA" id="ARBA00022618"/>
    </source>
</evidence>
<keyword evidence="17" id="KW-0137">Centromere</keyword>
<evidence type="ECO:0000256" key="18">
    <source>
        <dbReference type="PROSITE-ProRule" id="PRU00283"/>
    </source>
</evidence>
<dbReference type="GO" id="GO:0007059">
    <property type="term" value="P:chromosome segregation"/>
    <property type="evidence" value="ECO:0007669"/>
    <property type="project" value="UniProtKB-KW"/>
</dbReference>
<keyword evidence="24" id="KW-1185">Reference proteome</keyword>
<dbReference type="Proteomes" id="UP000694543">
    <property type="component" value="Unplaced"/>
</dbReference>
<name>A0A8C3M4F8_CHRPC</name>
<evidence type="ECO:0000256" key="2">
    <source>
        <dbReference type="ARBA" id="ARBA00004245"/>
    </source>
</evidence>
<keyword evidence="14" id="KW-0206">Cytoskeleton</keyword>
<keyword evidence="16" id="KW-0131">Cell cycle</keyword>
<evidence type="ECO:0000256" key="8">
    <source>
        <dbReference type="ARBA" id="ARBA00022741"/>
    </source>
</evidence>
<proteinExistence type="inferred from homology"/>
<dbReference type="GO" id="GO:0005524">
    <property type="term" value="F:ATP binding"/>
    <property type="evidence" value="ECO:0007669"/>
    <property type="project" value="UniProtKB-UniRule"/>
</dbReference>
<accession>A0A8C3M4F8</accession>
<evidence type="ECO:0000256" key="4">
    <source>
        <dbReference type="ARBA" id="ARBA00022454"/>
    </source>
</evidence>
<evidence type="ECO:0000256" key="17">
    <source>
        <dbReference type="ARBA" id="ARBA00023328"/>
    </source>
</evidence>
<dbReference type="CDD" id="cd01367">
    <property type="entry name" value="KISc_KIF2_like"/>
    <property type="match status" value="1"/>
</dbReference>
<evidence type="ECO:0000256" key="21">
    <source>
        <dbReference type="SAM" id="MobiDB-lite"/>
    </source>
</evidence>
<feature type="coiled-coil region" evidence="20">
    <location>
        <begin position="31"/>
        <end position="58"/>
    </location>
</feature>
<dbReference type="GO" id="GO:0051301">
    <property type="term" value="P:cell division"/>
    <property type="evidence" value="ECO:0007669"/>
    <property type="project" value="UniProtKB-KW"/>
</dbReference>
<dbReference type="SMART" id="SM00129">
    <property type="entry name" value="KISc"/>
    <property type="match status" value="1"/>
</dbReference>
<dbReference type="FunFam" id="3.40.850.10:FF:000006">
    <property type="entry name" value="Kinesin-like protein"/>
    <property type="match status" value="1"/>
</dbReference>
<dbReference type="SUPFAM" id="SSF52540">
    <property type="entry name" value="P-loop containing nucleoside triphosphate hydrolases"/>
    <property type="match status" value="1"/>
</dbReference>
<keyword evidence="4" id="KW-0158">Chromosome</keyword>
<dbReference type="AlphaFoldDB" id="A0A8C3M4F8"/>
<dbReference type="PRINTS" id="PR00380">
    <property type="entry name" value="KINESINHEAVY"/>
</dbReference>
<dbReference type="GO" id="GO:0003777">
    <property type="term" value="F:microtubule motor activity"/>
    <property type="evidence" value="ECO:0007669"/>
    <property type="project" value="InterPro"/>
</dbReference>
<reference evidence="23" key="2">
    <citation type="submission" date="2025-09" db="UniProtKB">
        <authorList>
            <consortium name="Ensembl"/>
        </authorList>
    </citation>
    <scope>IDENTIFICATION</scope>
</reference>
<evidence type="ECO:0000256" key="9">
    <source>
        <dbReference type="ARBA" id="ARBA00022776"/>
    </source>
</evidence>
<feature type="region of interest" description="Disordered" evidence="21">
    <location>
        <begin position="427"/>
        <end position="462"/>
    </location>
</feature>
<feature type="domain" description="Kinesin motor" evidence="22">
    <location>
        <begin position="98"/>
        <end position="428"/>
    </location>
</feature>
<evidence type="ECO:0000256" key="10">
    <source>
        <dbReference type="ARBA" id="ARBA00022829"/>
    </source>
</evidence>
<evidence type="ECO:0000256" key="1">
    <source>
        <dbReference type="ARBA" id="ARBA00004123"/>
    </source>
</evidence>
<evidence type="ECO:0000256" key="5">
    <source>
        <dbReference type="ARBA" id="ARBA00022490"/>
    </source>
</evidence>
<dbReference type="PROSITE" id="PS50067">
    <property type="entry name" value="KINESIN_MOTOR_2"/>
    <property type="match status" value="1"/>
</dbReference>
<dbReference type="GO" id="GO:0008017">
    <property type="term" value="F:microtubule binding"/>
    <property type="evidence" value="ECO:0007669"/>
    <property type="project" value="InterPro"/>
</dbReference>
<dbReference type="GO" id="GO:0007018">
    <property type="term" value="P:microtubule-based movement"/>
    <property type="evidence" value="ECO:0007669"/>
    <property type="project" value="InterPro"/>
</dbReference>
<comment type="similarity">
    <text evidence="18 19">Belongs to the TRAFAC class myosin-kinesin ATPase superfamily. Kinesin family.</text>
</comment>
<keyword evidence="11" id="KW-0995">Kinetochore</keyword>
<dbReference type="Pfam" id="PF00225">
    <property type="entry name" value="Kinesin"/>
    <property type="match status" value="1"/>
</dbReference>
<dbReference type="GO" id="GO:0005874">
    <property type="term" value="C:microtubule"/>
    <property type="evidence" value="ECO:0007669"/>
    <property type="project" value="UniProtKB-KW"/>
</dbReference>
<dbReference type="Gene3D" id="3.40.850.10">
    <property type="entry name" value="Kinesin motor domain"/>
    <property type="match status" value="1"/>
</dbReference>
<keyword evidence="15" id="KW-0539">Nucleus</keyword>
<evidence type="ECO:0000256" key="11">
    <source>
        <dbReference type="ARBA" id="ARBA00022838"/>
    </source>
</evidence>
<evidence type="ECO:0000256" key="20">
    <source>
        <dbReference type="SAM" id="Coils"/>
    </source>
</evidence>
<evidence type="ECO:0000313" key="24">
    <source>
        <dbReference type="Proteomes" id="UP000694543"/>
    </source>
</evidence>
<dbReference type="PROSITE" id="PS00411">
    <property type="entry name" value="KINESIN_MOTOR_1"/>
    <property type="match status" value="1"/>
</dbReference>
<feature type="binding site" evidence="18">
    <location>
        <begin position="188"/>
        <end position="195"/>
    </location>
    <ligand>
        <name>ATP</name>
        <dbReference type="ChEBI" id="CHEBI:30616"/>
    </ligand>
</feature>
<dbReference type="GO" id="GO:0005634">
    <property type="term" value="C:nucleus"/>
    <property type="evidence" value="ECO:0007669"/>
    <property type="project" value="UniProtKB-SubCell"/>
</dbReference>
<dbReference type="GO" id="GO:0007019">
    <property type="term" value="P:microtubule depolymerization"/>
    <property type="evidence" value="ECO:0007669"/>
    <property type="project" value="TreeGrafter"/>
</dbReference>
<dbReference type="InterPro" id="IPR001752">
    <property type="entry name" value="Kinesin_motor_dom"/>
</dbReference>
<evidence type="ECO:0000256" key="3">
    <source>
        <dbReference type="ARBA" id="ARBA00004629"/>
    </source>
</evidence>
<evidence type="ECO:0000256" key="15">
    <source>
        <dbReference type="ARBA" id="ARBA00023242"/>
    </source>
</evidence>
<comment type="subcellular location">
    <subcellularLocation>
        <location evidence="3">Chromosome</location>
        <location evidence="3">Centromere</location>
        <location evidence="3">Kinetochore</location>
    </subcellularLocation>
    <subcellularLocation>
        <location evidence="2">Cytoplasm</location>
        <location evidence="2">Cytoskeleton</location>
    </subcellularLocation>
    <subcellularLocation>
        <location evidence="1">Nucleus</location>
    </subcellularLocation>
</comment>
<evidence type="ECO:0000259" key="22">
    <source>
        <dbReference type="PROSITE" id="PS50067"/>
    </source>
</evidence>
<evidence type="ECO:0000256" key="13">
    <source>
        <dbReference type="ARBA" id="ARBA00023054"/>
    </source>
</evidence>
<keyword evidence="5" id="KW-0963">Cytoplasm</keyword>
<evidence type="ECO:0000313" key="23">
    <source>
        <dbReference type="Ensembl" id="ENSCPIP00010017770.1"/>
    </source>
</evidence>
<dbReference type="InterPro" id="IPR036961">
    <property type="entry name" value="Kinesin_motor_dom_sf"/>
</dbReference>
<dbReference type="GO" id="GO:0000776">
    <property type="term" value="C:kinetochore"/>
    <property type="evidence" value="ECO:0007669"/>
    <property type="project" value="UniProtKB-KW"/>
</dbReference>
<organism evidence="23 24">
    <name type="scientific">Chrysolophus pictus</name>
    <name type="common">Golden pheasant</name>
    <name type="synonym">Phasianus pictus</name>
    <dbReference type="NCBI Taxonomy" id="9089"/>
    <lineage>
        <taxon>Eukaryota</taxon>
        <taxon>Metazoa</taxon>
        <taxon>Chordata</taxon>
        <taxon>Craniata</taxon>
        <taxon>Vertebrata</taxon>
        <taxon>Euteleostomi</taxon>
        <taxon>Archelosauria</taxon>
        <taxon>Archosauria</taxon>
        <taxon>Dinosauria</taxon>
        <taxon>Saurischia</taxon>
        <taxon>Theropoda</taxon>
        <taxon>Coelurosauria</taxon>
        <taxon>Aves</taxon>
        <taxon>Neognathae</taxon>
        <taxon>Galloanserae</taxon>
        <taxon>Galliformes</taxon>
        <taxon>Phasianidae</taxon>
        <taxon>Phasianinae</taxon>
        <taxon>Chrysolophus</taxon>
    </lineage>
</organism>
<sequence>LPAAEVKENLPLQENVTVQVSALASPVVRRKSNIVKEMEKMKNKREEKRAQLSEIRTKRAQEIDSSCPNWEFARMIREFRANLDCQPISLSDPIEEHRICVCVRKRPLNKQEINKKECDVITVPSKCVLLVHEPKQKVDLTKYLETQTFRFDFSFDECASNEMVYRFTARPLVQTIFEGGKATCFAYGQTGSGKTHTMGGDFSGRAQNASKGIYAFASQDVFFLRSQPRYRSQDLEVYVTFFEIYNGKVFDLLNKKAKLRVLEDGKQQVQVVGLQEKQVCCAEDVIRMIEMGSACRTSGQTFANASSSRSHACFQIILRQRGKLVGKFSLVDLAGNERGADTSSADRQTRMEGAEINKSLLALKECIRALGQNKSHTPFRESKLTQVLRDSFIGTNSRTCMIAMISPGMSSCEYTLNTLRYADRVKELSPHNGGGETQNQMEVEETEMREESSGLRHSLSKDEEEDLSPHLFNFREAMSQIGEREEKVKMTTELDYLLGITEQPDYDLETFVNRAKYFIEEKTLDALEVAMQLEEQASKKIRKQRRQ</sequence>
<keyword evidence="8 18" id="KW-0547">Nucleotide-binding</keyword>
<dbReference type="PANTHER" id="PTHR47971:SF25">
    <property type="entry name" value="KINESIN-LIKE PROTEIN KIF2C"/>
    <property type="match status" value="1"/>
</dbReference>
<keyword evidence="13 20" id="KW-0175">Coiled coil</keyword>
<dbReference type="Ensembl" id="ENSCPIT00010021133.1">
    <property type="protein sequence ID" value="ENSCPIP00010017770.1"/>
    <property type="gene ID" value="ENSCPIG00010014191.1"/>
</dbReference>
<dbReference type="InterPro" id="IPR019821">
    <property type="entry name" value="Kinesin_motor_CS"/>
</dbReference>
<evidence type="ECO:0000256" key="7">
    <source>
        <dbReference type="ARBA" id="ARBA00022701"/>
    </source>
</evidence>
<keyword evidence="10" id="KW-0159">Chromosome partition</keyword>
<reference evidence="23" key="1">
    <citation type="submission" date="2025-08" db="UniProtKB">
        <authorList>
            <consortium name="Ensembl"/>
        </authorList>
    </citation>
    <scope>IDENTIFICATION</scope>
</reference>
<dbReference type="InterPro" id="IPR027640">
    <property type="entry name" value="Kinesin-like_fam"/>
</dbReference>
<evidence type="ECO:0000256" key="19">
    <source>
        <dbReference type="RuleBase" id="RU000394"/>
    </source>
</evidence>
<protein>
    <recommendedName>
        <fullName evidence="19">Kinesin-like protein</fullName>
    </recommendedName>
</protein>
<keyword evidence="9" id="KW-0498">Mitosis</keyword>
<dbReference type="InterPro" id="IPR027417">
    <property type="entry name" value="P-loop_NTPase"/>
</dbReference>
<keyword evidence="6" id="KW-0132">Cell division</keyword>
<keyword evidence="12 18" id="KW-0067">ATP-binding</keyword>
<keyword evidence="18 19" id="KW-0505">Motor protein</keyword>
<dbReference type="PANTHER" id="PTHR47971">
    <property type="entry name" value="KINESIN-RELATED PROTEIN 6"/>
    <property type="match status" value="1"/>
</dbReference>
<evidence type="ECO:0000256" key="12">
    <source>
        <dbReference type="ARBA" id="ARBA00022840"/>
    </source>
</evidence>